<evidence type="ECO:0000313" key="3">
    <source>
        <dbReference type="Proteomes" id="UP001060164"/>
    </source>
</evidence>
<keyword evidence="1" id="KW-1133">Transmembrane helix</keyword>
<dbReference type="Proteomes" id="UP001060164">
    <property type="component" value="Chromosome"/>
</dbReference>
<evidence type="ECO:0000313" key="2">
    <source>
        <dbReference type="EMBL" id="UWP58637.1"/>
    </source>
</evidence>
<feature type="transmembrane region" description="Helical" evidence="1">
    <location>
        <begin position="77"/>
        <end position="97"/>
    </location>
</feature>
<sequence>MDTQNTEKSSSAALGAVLCFAAAFLPISRSETYSDVTAALQGGSIASNMIIGFSKLGAAYIIMAVITLYLIVKSNSFSKFMAVVTSVYGLFLLKALCYQSNTAFYTTKMAWGSYVLIGGIILMLGGLFFGTKTKVNPVTNTTKNTKTLLTCPYCSKRMNVPSGRGNIEVTCAYCSQIFNVRT</sequence>
<proteinExistence type="predicted"/>
<dbReference type="RefSeq" id="WP_028529387.1">
    <property type="nucleotide sequence ID" value="NZ_CABLBR010000023.1"/>
</dbReference>
<keyword evidence="3" id="KW-1185">Reference proteome</keyword>
<feature type="transmembrane region" description="Helical" evidence="1">
    <location>
        <begin position="109"/>
        <end position="130"/>
    </location>
</feature>
<accession>A0ABY5VE44</accession>
<reference evidence="2" key="1">
    <citation type="journal article" date="2022" name="Cell">
        <title>Design, construction, and in vivo augmentation of a complex gut microbiome.</title>
        <authorList>
            <person name="Cheng A.G."/>
            <person name="Ho P.Y."/>
            <person name="Aranda-Diaz A."/>
            <person name="Jain S."/>
            <person name="Yu F.B."/>
            <person name="Meng X."/>
            <person name="Wang M."/>
            <person name="Iakiviak M."/>
            <person name="Nagashima K."/>
            <person name="Zhao A."/>
            <person name="Murugkar P."/>
            <person name="Patil A."/>
            <person name="Atabakhsh K."/>
            <person name="Weakley A."/>
            <person name="Yan J."/>
            <person name="Brumbaugh A.R."/>
            <person name="Higginbottom S."/>
            <person name="Dimas A."/>
            <person name="Shiver A.L."/>
            <person name="Deutschbauer A."/>
            <person name="Neff N."/>
            <person name="Sonnenburg J.L."/>
            <person name="Huang K.C."/>
            <person name="Fischbach M.A."/>
        </authorList>
    </citation>
    <scope>NUCLEOTIDE SEQUENCE</scope>
    <source>
        <strain evidence="2">DSM 19829</strain>
    </source>
</reference>
<protein>
    <submittedName>
        <fullName evidence="2">Uncharacterized protein</fullName>
    </submittedName>
</protein>
<name>A0ABY5VE44_9FIRM</name>
<keyword evidence="1" id="KW-0812">Transmembrane</keyword>
<gene>
    <name evidence="2" type="ORF">NQ502_14825</name>
</gene>
<organism evidence="2 3">
    <name type="scientific">Ruminococcus gauvreauii</name>
    <dbReference type="NCBI Taxonomy" id="438033"/>
    <lineage>
        <taxon>Bacteria</taxon>
        <taxon>Bacillati</taxon>
        <taxon>Bacillota</taxon>
        <taxon>Clostridia</taxon>
        <taxon>Eubacteriales</taxon>
        <taxon>Oscillospiraceae</taxon>
        <taxon>Ruminococcus</taxon>
    </lineage>
</organism>
<dbReference type="EMBL" id="CP102290">
    <property type="protein sequence ID" value="UWP58637.1"/>
    <property type="molecule type" value="Genomic_DNA"/>
</dbReference>
<evidence type="ECO:0000256" key="1">
    <source>
        <dbReference type="SAM" id="Phobius"/>
    </source>
</evidence>
<keyword evidence="1" id="KW-0472">Membrane</keyword>
<feature type="transmembrane region" description="Helical" evidence="1">
    <location>
        <begin position="12"/>
        <end position="28"/>
    </location>
</feature>
<feature type="transmembrane region" description="Helical" evidence="1">
    <location>
        <begin position="49"/>
        <end position="71"/>
    </location>
</feature>